<dbReference type="GO" id="GO:0005886">
    <property type="term" value="C:plasma membrane"/>
    <property type="evidence" value="ECO:0007669"/>
    <property type="project" value="TreeGrafter"/>
</dbReference>
<keyword evidence="2 3" id="KW-0175">Coiled coil</keyword>
<gene>
    <name evidence="8" type="primary">KNAG0F03650</name>
    <name evidence="8" type="ordered locus">KNAG_0F03650</name>
</gene>
<dbReference type="Proteomes" id="UP000006310">
    <property type="component" value="Chromosome 6"/>
</dbReference>
<feature type="region of interest" description="Disordered" evidence="4">
    <location>
        <begin position="359"/>
        <end position="439"/>
    </location>
</feature>
<dbReference type="PROSITE" id="PS00018">
    <property type="entry name" value="EF_HAND_1"/>
    <property type="match status" value="1"/>
</dbReference>
<feature type="compositionally biased region" description="Low complexity" evidence="4">
    <location>
        <begin position="1094"/>
        <end position="1106"/>
    </location>
</feature>
<feature type="compositionally biased region" description="Basic and acidic residues" evidence="4">
    <location>
        <begin position="1049"/>
        <end position="1061"/>
    </location>
</feature>
<keyword evidence="9" id="KW-1185">Reference proteome</keyword>
<dbReference type="SUPFAM" id="SSF47473">
    <property type="entry name" value="EF-hand"/>
    <property type="match status" value="3"/>
</dbReference>
<dbReference type="GO" id="GO:0005935">
    <property type="term" value="C:cellular bud neck"/>
    <property type="evidence" value="ECO:0007669"/>
    <property type="project" value="EnsemblFungi"/>
</dbReference>
<accession>J7S0K3</accession>
<dbReference type="PROSITE" id="PS50222">
    <property type="entry name" value="EF_HAND_2"/>
    <property type="match status" value="3"/>
</dbReference>
<feature type="coiled-coil region" evidence="3">
    <location>
        <begin position="721"/>
        <end position="755"/>
    </location>
</feature>
<dbReference type="InterPro" id="IPR011992">
    <property type="entry name" value="EF-hand-dom_pair"/>
</dbReference>
<feature type="coiled-coil region" evidence="3">
    <location>
        <begin position="630"/>
        <end position="685"/>
    </location>
</feature>
<dbReference type="SMART" id="SM00165">
    <property type="entry name" value="UBA"/>
    <property type="match status" value="1"/>
</dbReference>
<feature type="compositionally biased region" description="Low complexity" evidence="4">
    <location>
        <begin position="956"/>
        <end position="969"/>
    </location>
</feature>
<feature type="compositionally biased region" description="Polar residues" evidence="4">
    <location>
        <begin position="375"/>
        <end position="384"/>
    </location>
</feature>
<evidence type="ECO:0000256" key="2">
    <source>
        <dbReference type="ARBA" id="ARBA00023054"/>
    </source>
</evidence>
<reference evidence="8 9" key="1">
    <citation type="journal article" date="2011" name="Proc. Natl. Acad. Sci. U.S.A.">
        <title>Evolutionary erosion of yeast sex chromosomes by mating-type switching accidents.</title>
        <authorList>
            <person name="Gordon J.L."/>
            <person name="Armisen D."/>
            <person name="Proux-Wera E."/>
            <person name="Oheigeartaigh S.S."/>
            <person name="Byrne K.P."/>
            <person name="Wolfe K.H."/>
        </authorList>
    </citation>
    <scope>NUCLEOTIDE SEQUENCE [LARGE SCALE GENOMIC DNA]</scope>
    <source>
        <strain evidence="9">ATCC MYA-139 / BCRC 22969 / CBS 8797 / CCRC 22969 / KCTC 17520 / NBRC 10181 / NCYC 3082</strain>
    </source>
</reference>
<feature type="domain" description="EH" evidence="6">
    <location>
        <begin position="14"/>
        <end position="98"/>
    </location>
</feature>
<feature type="compositionally biased region" description="Polar residues" evidence="4">
    <location>
        <begin position="394"/>
        <end position="413"/>
    </location>
</feature>
<dbReference type="InterPro" id="IPR009060">
    <property type="entry name" value="UBA-like_sf"/>
</dbReference>
<feature type="region of interest" description="Disordered" evidence="4">
    <location>
        <begin position="222"/>
        <end position="255"/>
    </location>
</feature>
<feature type="compositionally biased region" description="Polar residues" evidence="4">
    <location>
        <begin position="885"/>
        <end position="906"/>
    </location>
</feature>
<dbReference type="GO" id="GO:0044396">
    <property type="term" value="P:actin cortical patch organization"/>
    <property type="evidence" value="ECO:0007669"/>
    <property type="project" value="EnsemblFungi"/>
</dbReference>
<dbReference type="InterPro" id="IPR002048">
    <property type="entry name" value="EF_hand_dom"/>
</dbReference>
<dbReference type="KEGG" id="kng:KNAG_0F03650"/>
<dbReference type="InterPro" id="IPR018247">
    <property type="entry name" value="EF_Hand_1_Ca_BS"/>
</dbReference>
<dbReference type="SMART" id="SM00054">
    <property type="entry name" value="EFh"/>
    <property type="match status" value="3"/>
</dbReference>
<feature type="region of interest" description="Disordered" evidence="4">
    <location>
        <begin position="1022"/>
        <end position="1114"/>
    </location>
</feature>
<dbReference type="GO" id="GO:0032467">
    <property type="term" value="P:positive regulation of cytokinesis"/>
    <property type="evidence" value="ECO:0007669"/>
    <property type="project" value="EnsemblFungi"/>
</dbReference>
<dbReference type="GeneID" id="34526742"/>
<dbReference type="STRING" id="1071383.J7S0K3"/>
<dbReference type="Pfam" id="PF12763">
    <property type="entry name" value="EH"/>
    <property type="match status" value="3"/>
</dbReference>
<evidence type="ECO:0000313" key="8">
    <source>
        <dbReference type="EMBL" id="CCK71027.1"/>
    </source>
</evidence>
<dbReference type="GO" id="GO:0043130">
    <property type="term" value="F:ubiquitin binding"/>
    <property type="evidence" value="ECO:0007669"/>
    <property type="project" value="EnsemblFungi"/>
</dbReference>
<dbReference type="GO" id="GO:0030968">
    <property type="term" value="P:endoplasmic reticulum unfolded protein response"/>
    <property type="evidence" value="ECO:0007669"/>
    <property type="project" value="EnsemblFungi"/>
</dbReference>
<protein>
    <recommendedName>
        <fullName evidence="10">Actin cytoskeleton-regulatory complex protein PAN1</fullName>
    </recommendedName>
</protein>
<dbReference type="PROSITE" id="PS50030">
    <property type="entry name" value="UBA"/>
    <property type="match status" value="1"/>
</dbReference>
<dbReference type="PANTHER" id="PTHR11216:SF170">
    <property type="entry name" value="DYNAMIN ASSOCIATED PROTEIN 160, ISOFORM D"/>
    <property type="match status" value="1"/>
</dbReference>
<feature type="region of interest" description="Disordered" evidence="4">
    <location>
        <begin position="866"/>
        <end position="910"/>
    </location>
</feature>
<dbReference type="GO" id="GO:0006897">
    <property type="term" value="P:endocytosis"/>
    <property type="evidence" value="ECO:0007669"/>
    <property type="project" value="EnsemblFungi"/>
</dbReference>
<dbReference type="GO" id="GO:0016197">
    <property type="term" value="P:endosomal transport"/>
    <property type="evidence" value="ECO:0007669"/>
    <property type="project" value="TreeGrafter"/>
</dbReference>
<dbReference type="HOGENOM" id="CLU_002993_0_0_1"/>
<feature type="domain" description="EF-hand" evidence="7">
    <location>
        <begin position="155"/>
        <end position="190"/>
    </location>
</feature>
<dbReference type="CDD" id="cd14285">
    <property type="entry name" value="UBA_scEDE1_like"/>
    <property type="match status" value="1"/>
</dbReference>
<evidence type="ECO:0000313" key="9">
    <source>
        <dbReference type="Proteomes" id="UP000006310"/>
    </source>
</evidence>
<feature type="domain" description="EF-hand" evidence="7">
    <location>
        <begin position="47"/>
        <end position="82"/>
    </location>
</feature>
<dbReference type="OrthoDB" id="524326at2759"/>
<evidence type="ECO:0000259" key="5">
    <source>
        <dbReference type="PROSITE" id="PS50030"/>
    </source>
</evidence>
<feature type="compositionally biased region" description="Low complexity" evidence="4">
    <location>
        <begin position="1140"/>
        <end position="1154"/>
    </location>
</feature>
<dbReference type="EMBL" id="HE978319">
    <property type="protein sequence ID" value="CCK71027.1"/>
    <property type="molecule type" value="Genomic_DNA"/>
</dbReference>
<evidence type="ECO:0000256" key="4">
    <source>
        <dbReference type="SAM" id="MobiDB-lite"/>
    </source>
</evidence>
<evidence type="ECO:0000259" key="7">
    <source>
        <dbReference type="PROSITE" id="PS50222"/>
    </source>
</evidence>
<feature type="domain" description="EF-hand" evidence="7">
    <location>
        <begin position="270"/>
        <end position="305"/>
    </location>
</feature>
<evidence type="ECO:0000259" key="6">
    <source>
        <dbReference type="PROSITE" id="PS50031"/>
    </source>
</evidence>
<dbReference type="AlphaFoldDB" id="J7S0K3"/>
<dbReference type="InterPro" id="IPR015940">
    <property type="entry name" value="UBA"/>
</dbReference>
<feature type="domain" description="EH" evidence="6">
    <location>
        <begin position="123"/>
        <end position="215"/>
    </location>
</feature>
<dbReference type="OMA" id="DYQKFSQ"/>
<feature type="region of interest" description="Disordered" evidence="4">
    <location>
        <begin position="950"/>
        <end position="1005"/>
    </location>
</feature>
<dbReference type="SMART" id="SM00027">
    <property type="entry name" value="EH"/>
    <property type="match status" value="3"/>
</dbReference>
<dbReference type="RefSeq" id="XP_022465273.1">
    <property type="nucleotide sequence ID" value="XM_022608815.1"/>
</dbReference>
<dbReference type="PANTHER" id="PTHR11216">
    <property type="entry name" value="EH DOMAIN"/>
    <property type="match status" value="1"/>
</dbReference>
<reference evidence="9" key="2">
    <citation type="submission" date="2012-08" db="EMBL/GenBank/DDBJ databases">
        <title>Genome sequence of Kazachstania naganishii.</title>
        <authorList>
            <person name="Gordon J.L."/>
            <person name="Armisen D."/>
            <person name="Proux-Wera E."/>
            <person name="OhEigeartaigh S.S."/>
            <person name="Byrne K.P."/>
            <person name="Wolfe K.H."/>
        </authorList>
    </citation>
    <scope>NUCLEOTIDE SEQUENCE [LARGE SCALE GENOMIC DNA]</scope>
    <source>
        <strain evidence="9">ATCC MYA-139 / BCRC 22969 / CBS 8797 / CCRC 22969 / KCTC 17520 / NBRC 10181 / NCYC 3082</strain>
    </source>
</reference>
<feature type="coiled-coil region" evidence="3">
    <location>
        <begin position="539"/>
        <end position="587"/>
    </location>
</feature>
<dbReference type="CDD" id="cd00052">
    <property type="entry name" value="EH"/>
    <property type="match status" value="3"/>
</dbReference>
<keyword evidence="1" id="KW-0106">Calcium</keyword>
<dbReference type="eggNOG" id="KOG0998">
    <property type="taxonomic scope" value="Eukaryota"/>
</dbReference>
<feature type="domain" description="EH" evidence="6">
    <location>
        <begin position="271"/>
        <end position="360"/>
    </location>
</feature>
<evidence type="ECO:0000256" key="1">
    <source>
        <dbReference type="ARBA" id="ARBA00022837"/>
    </source>
</evidence>
<feature type="compositionally biased region" description="Basic and acidic residues" evidence="4">
    <location>
        <begin position="866"/>
        <end position="879"/>
    </location>
</feature>
<dbReference type="Gene3D" id="1.10.8.10">
    <property type="entry name" value="DNA helicase RuvA subunit, C-terminal domain"/>
    <property type="match status" value="1"/>
</dbReference>
<feature type="region of interest" description="Disordered" evidence="4">
    <location>
        <begin position="1140"/>
        <end position="1219"/>
    </location>
</feature>
<evidence type="ECO:0008006" key="10">
    <source>
        <dbReference type="Google" id="ProtNLM"/>
    </source>
</evidence>
<dbReference type="InterPro" id="IPR000261">
    <property type="entry name" value="EH_dom"/>
</dbReference>
<dbReference type="Gene3D" id="1.10.238.10">
    <property type="entry name" value="EF-hand"/>
    <property type="match status" value="3"/>
</dbReference>
<dbReference type="GO" id="GO:0005934">
    <property type="term" value="C:cellular bud tip"/>
    <property type="evidence" value="ECO:0007669"/>
    <property type="project" value="EnsemblFungi"/>
</dbReference>
<organism evidence="8 9">
    <name type="scientific">Huiozyma naganishii (strain ATCC MYA-139 / BCRC 22969 / CBS 8797 / KCTC 17520 / NBRC 10181 / NCYC 3082 / Yp74L-3)</name>
    <name type="common">Yeast</name>
    <name type="synonym">Kazachstania naganishii</name>
    <dbReference type="NCBI Taxonomy" id="1071383"/>
    <lineage>
        <taxon>Eukaryota</taxon>
        <taxon>Fungi</taxon>
        <taxon>Dikarya</taxon>
        <taxon>Ascomycota</taxon>
        <taxon>Saccharomycotina</taxon>
        <taxon>Saccharomycetes</taxon>
        <taxon>Saccharomycetales</taxon>
        <taxon>Saccharomycetaceae</taxon>
        <taxon>Huiozyma</taxon>
    </lineage>
</organism>
<name>J7S0K3_HUIN7</name>
<dbReference type="Pfam" id="PF00627">
    <property type="entry name" value="UBA"/>
    <property type="match status" value="1"/>
</dbReference>
<dbReference type="SUPFAM" id="SSF57997">
    <property type="entry name" value="Tropomyosin"/>
    <property type="match status" value="1"/>
</dbReference>
<dbReference type="Gene3D" id="1.10.287.1490">
    <property type="match status" value="1"/>
</dbReference>
<dbReference type="PROSITE" id="PS50031">
    <property type="entry name" value="EH"/>
    <property type="match status" value="3"/>
</dbReference>
<dbReference type="GO" id="GO:0032880">
    <property type="term" value="P:regulation of protein localization"/>
    <property type="evidence" value="ECO:0007669"/>
    <property type="project" value="EnsemblFungi"/>
</dbReference>
<dbReference type="GO" id="GO:0005509">
    <property type="term" value="F:calcium ion binding"/>
    <property type="evidence" value="ECO:0007669"/>
    <property type="project" value="InterPro"/>
</dbReference>
<feature type="compositionally biased region" description="Low complexity" evidence="4">
    <location>
        <begin position="359"/>
        <end position="374"/>
    </location>
</feature>
<feature type="compositionally biased region" description="Polar residues" evidence="4">
    <location>
        <begin position="984"/>
        <end position="997"/>
    </location>
</feature>
<feature type="compositionally biased region" description="Pro residues" evidence="4">
    <location>
        <begin position="1183"/>
        <end position="1199"/>
    </location>
</feature>
<sequence length="1264" mass="136975">MSAIVFTTPLTTEESSFYSSKFKQLDSENLGIVSGESLKPLFAQSGLGAQVLSQIWTLVDGNSKGFLNSQEFNAALRCIGNLQAYPSLPVTKQLYEVPARRLPVFSTQPAVPQKDIPLPSHNDVAKFSQLFDRTANGQQFLHGDKAKDIFLKANLPNQTLGEIWGLCDRDSSGALDKSEFIMAMYLIQLSMNNDRSLSPVPGQLPAQLWNAVATGILSSNSTGVSSLPGGQLSANSTGQRQPHHPPQPPLGRVSSMTFRNASHDWTISQEKKQQFDALFDSLDQNKQGSLSAQVLVPFFLSSKLNQETLASIWDLADIHNSADFTKLEFAIAMFLIQKKTSGLDLPDVVPNELLNSPALGLNSNNNNQQPPAQQFSIPSRTTKPSFEEAPRQVAQPSNNGSINDLMGLNSSFASPPPALPRHDTNNSIDSNGPPPALKKFTPTSNFGQNIIKEEGEGAYNQPQFQNKAAAVSPQQRSSSVALPQVPNFASLSIPTSATGGAVAATAGAVGAGVATMGKSLAGGFQNNDLYADSTASAQLSNATTDLANLSNQVNSLTTQATATNTKKARATQELQRVNEMKQSIQTKLATLRSTHDANVKQTEQLQSQLVVANKETETLQGELNVVEANFNAMQGQINDLNGQLTQAQTENQTLKERINNFNAQAAALQTQLEEKQQQVKQERSVVDVNSKQIELNDITVANFTNEITGLDEKLASFVSKHSELDNYQKTLEEKHAQLQQKYEELSNTETDLTERQTALDERNQQIEEQEKLYHEQVTRLQGMFDELAQRREDFEKADQDLKNQHMEYATHVQELSERQMKLAMGELPDDAEKIISQNNILTNEEQISKFVDSTVKESHLDKAMNAEGENGKAESDVFSKDVPTVPSQTETTEANNSTTLSNGNENISDRFEGDLNEYGLPRIQSFTSSVANNAPQSVRDDMELPAVAERTTAPESAGNNTITSSTGSSHIPGDWETPPAEAPTASNDTDSETSIQESPKPEGHSHLEDAVDAVNIRAQNTNRNQIDEEFPPIQELDVNDSDSSSSSSSEKDFQDTRDSMKSPKIPANAPAAVVEKDEFDDEFAGLQEAAIENTAGGDDAGAETATPNLSGANAQFRSYPSADLAGELNDNTFTVVPAPAAAPTQPAVPPHAATSNSPNDVSNDEWDEIFAGFGNSKYGVEQPPTPTPQSHPPRSPLPQAPAQGQFEAQPLSKPPVNRAIATTPKSLAIEELSGMGFTEMEATKALQDCNWDLEAATNLLLDSA</sequence>
<proteinExistence type="predicted"/>
<dbReference type="GO" id="GO:0030479">
    <property type="term" value="C:actin cortical patch"/>
    <property type="evidence" value="ECO:0007669"/>
    <property type="project" value="EnsemblFungi"/>
</dbReference>
<feature type="domain" description="UBA" evidence="5">
    <location>
        <begin position="1221"/>
        <end position="1263"/>
    </location>
</feature>
<dbReference type="SUPFAM" id="SSF46934">
    <property type="entry name" value="UBA-like"/>
    <property type="match status" value="1"/>
</dbReference>
<evidence type="ECO:0000256" key="3">
    <source>
        <dbReference type="SAM" id="Coils"/>
    </source>
</evidence>